<dbReference type="InterPro" id="IPR013783">
    <property type="entry name" value="Ig-like_fold"/>
</dbReference>
<dbReference type="InterPro" id="IPR049117">
    <property type="entry name" value="pulA_all-beta"/>
</dbReference>
<dbReference type="OrthoDB" id="9761875at2"/>
<dbReference type="InterPro" id="IPR013780">
    <property type="entry name" value="Glyco_hydro_b"/>
</dbReference>
<dbReference type="CDD" id="cd02860">
    <property type="entry name" value="E_set_Pullulanase"/>
    <property type="match status" value="1"/>
</dbReference>
<dbReference type="SMART" id="SM00642">
    <property type="entry name" value="Aamy"/>
    <property type="match status" value="1"/>
</dbReference>
<accession>A0A0V8HN74</accession>
<dbReference type="Gene3D" id="2.60.40.2320">
    <property type="match status" value="1"/>
</dbReference>
<evidence type="ECO:0000313" key="3">
    <source>
        <dbReference type="EMBL" id="SCB93681.1"/>
    </source>
</evidence>
<dbReference type="CDD" id="cd11341">
    <property type="entry name" value="AmyAc_Pullulanase_LD-like"/>
    <property type="match status" value="1"/>
</dbReference>
<dbReference type="SUPFAM" id="SSF81296">
    <property type="entry name" value="E set domains"/>
    <property type="match status" value="1"/>
</dbReference>
<dbReference type="Pfam" id="PF21653">
    <property type="entry name" value="pulA_all-beta"/>
    <property type="match status" value="1"/>
</dbReference>
<dbReference type="InterPro" id="IPR040697">
    <property type="entry name" value="PulA_N1"/>
</dbReference>
<dbReference type="AlphaFoldDB" id="A0A0V8HN74"/>
<dbReference type="EMBL" id="FMAU01000001">
    <property type="protein sequence ID" value="SCB93681.1"/>
    <property type="molecule type" value="Genomic_DNA"/>
</dbReference>
<reference evidence="4" key="1">
    <citation type="submission" date="2016-08" db="EMBL/GenBank/DDBJ databases">
        <authorList>
            <person name="Varghese N."/>
            <person name="Submissions Spin"/>
        </authorList>
    </citation>
    <scope>NUCLEOTIDE SEQUENCE [LARGE SCALE GENOMIC DNA]</scope>
    <source>
        <strain evidence="4">SGD-1123</strain>
    </source>
</reference>
<comment type="similarity">
    <text evidence="1">Belongs to the glycosyl hydrolase 13 family.</text>
</comment>
<dbReference type="InterPro" id="IPR004193">
    <property type="entry name" value="Glyco_hydro_13_N"/>
</dbReference>
<dbReference type="Pfam" id="PF00128">
    <property type="entry name" value="Alpha-amylase"/>
    <property type="match status" value="1"/>
</dbReference>
<dbReference type="Gene3D" id="2.60.40.10">
    <property type="entry name" value="Immunoglobulins"/>
    <property type="match status" value="1"/>
</dbReference>
<dbReference type="InterPro" id="IPR011840">
    <property type="entry name" value="PulA_typeI"/>
</dbReference>
<dbReference type="PANTHER" id="PTHR43002">
    <property type="entry name" value="GLYCOGEN DEBRANCHING ENZYME"/>
    <property type="match status" value="1"/>
</dbReference>
<dbReference type="RefSeq" id="WP_058297990.1">
    <property type="nucleotide sequence ID" value="NZ_FMAU01000001.1"/>
</dbReference>
<dbReference type="SUPFAM" id="SSF51445">
    <property type="entry name" value="(Trans)glycosidases"/>
    <property type="match status" value="1"/>
</dbReference>
<keyword evidence="4" id="KW-1185">Reference proteome</keyword>
<dbReference type="SMR" id="A0A0V8HN74"/>
<dbReference type="Gene3D" id="2.60.40.1180">
    <property type="entry name" value="Golgi alpha-mannosidase II"/>
    <property type="match status" value="1"/>
</dbReference>
<dbReference type="Proteomes" id="UP000181997">
    <property type="component" value="Unassembled WGS sequence"/>
</dbReference>
<protein>
    <submittedName>
        <fullName evidence="3">Pullulanase</fullName>
    </submittedName>
</protein>
<dbReference type="Pfam" id="PF02922">
    <property type="entry name" value="CBM_48"/>
    <property type="match status" value="1"/>
</dbReference>
<sequence>MLVISRQYEAFLDTFHMITLILPYSYHGGQSSRFTLVKDGNEIPLELKERIPLDDAMKYTVSLADELELGRTYTIKDEHNTETDLQIGAVIRTDEFDRQFYYDGDDLGLTFEEDRAVFKVWSPTATEVKVKLKAPQEEDAVQLAMERSINGVWELTIRENIEGWHYTFLTCINLIWSELVDPYAKSVSFNSEWGCAVDPEKITPRCSSLQPLPSPVDSVIYELNVRDFSSAKESGMKFKGKYLAFTEKETGTPSGLSSGISYLKELGVTHVELLPVNDFDGVSDDPADNRYNWGYNPLYFNAPEGSYSMNPADPAGRIRELKSAIHSLHEENIRVILDVVYNHVFVKETSSFEKLVPGYFFRHDENGLPSNGTGVGNDFASERLMARKFIKDSIRYWLKTYGVDGFRFDLMGILDVTTMNEIRDEVDEILPGAILIGEGWDLNTPIAPDRKANLRNANSLKGIGQFNDCFRDTIKGSTFNLHDKGFALGHGNLEAKVELVLTGSIGVTDGDKGIFNEPAQSVNYVESHDNHTLWDKMKACLEEEDELLMKRQKLATSMVLLSQGIPFLHAGQEFFRTKQGVENSYNSPVEINRIDWLRRERHEEDIEYIRGLIAIRKSHGAFRFRQSDLIRKHAFVHHPEEKLVSVHYRDVHPYGPWNELLLIFHSGESSNVRFPLPKGKSWTMLSDGKKANVNGLRELDGDSIGLEGICSYVIVR</sequence>
<dbReference type="InterPro" id="IPR006047">
    <property type="entry name" value="GH13_cat_dom"/>
</dbReference>
<gene>
    <name evidence="3" type="ORF">GA0061094_1522</name>
</gene>
<evidence type="ECO:0000313" key="4">
    <source>
        <dbReference type="Proteomes" id="UP000181997"/>
    </source>
</evidence>
<dbReference type="NCBIfam" id="TIGR02104">
    <property type="entry name" value="pulA_typeI"/>
    <property type="match status" value="1"/>
</dbReference>
<proteinExistence type="inferred from homology"/>
<evidence type="ECO:0000259" key="2">
    <source>
        <dbReference type="SMART" id="SM00642"/>
    </source>
</evidence>
<dbReference type="Pfam" id="PF17999">
    <property type="entry name" value="PulA_N1"/>
    <property type="match status" value="1"/>
</dbReference>
<feature type="domain" description="Glycosyl hydrolase family 13 catalytic" evidence="2">
    <location>
        <begin position="244"/>
        <end position="616"/>
    </location>
</feature>
<dbReference type="GO" id="GO:0005975">
    <property type="term" value="P:carbohydrate metabolic process"/>
    <property type="evidence" value="ECO:0007669"/>
    <property type="project" value="InterPro"/>
</dbReference>
<dbReference type="GO" id="GO:0004553">
    <property type="term" value="F:hydrolase activity, hydrolyzing O-glycosyl compounds"/>
    <property type="evidence" value="ECO:0007669"/>
    <property type="project" value="InterPro"/>
</dbReference>
<organism evidence="3 4">
    <name type="scientific">[Bacillus] enclensis</name>
    <dbReference type="NCBI Taxonomy" id="1402860"/>
    <lineage>
        <taxon>Bacteria</taxon>
        <taxon>Bacillati</taxon>
        <taxon>Bacillota</taxon>
        <taxon>Bacilli</taxon>
        <taxon>Bacillales</taxon>
        <taxon>Bacillaceae</taxon>
        <taxon>Rossellomorea</taxon>
    </lineage>
</organism>
<dbReference type="Gene3D" id="3.20.20.80">
    <property type="entry name" value="Glycosidases"/>
    <property type="match status" value="1"/>
</dbReference>
<dbReference type="InterPro" id="IPR014756">
    <property type="entry name" value="Ig_E-set"/>
</dbReference>
<evidence type="ECO:0000256" key="1">
    <source>
        <dbReference type="ARBA" id="ARBA00008061"/>
    </source>
</evidence>
<name>A0A0V8HN74_9BACI</name>
<dbReference type="InterPro" id="IPR017853">
    <property type="entry name" value="GH"/>
</dbReference>